<feature type="compositionally biased region" description="Pro residues" evidence="1">
    <location>
        <begin position="982"/>
        <end position="993"/>
    </location>
</feature>
<feature type="region of interest" description="Disordered" evidence="1">
    <location>
        <begin position="355"/>
        <end position="387"/>
    </location>
</feature>
<feature type="compositionally biased region" description="Polar residues" evidence="1">
    <location>
        <begin position="969"/>
        <end position="981"/>
    </location>
</feature>
<dbReference type="EMBL" id="JAVHJV010000007">
    <property type="protein sequence ID" value="KAK5941508.1"/>
    <property type="molecule type" value="Genomic_DNA"/>
</dbReference>
<feature type="region of interest" description="Disordered" evidence="1">
    <location>
        <begin position="513"/>
        <end position="553"/>
    </location>
</feature>
<dbReference type="Proteomes" id="UP001334248">
    <property type="component" value="Unassembled WGS sequence"/>
</dbReference>
<reference evidence="2 3" key="1">
    <citation type="journal article" date="2023" name="Res Sq">
        <title>Genomic and morphological characterization of Knufia obscura isolated from the Mars 2020 spacecraft assembly facility.</title>
        <authorList>
            <person name="Chander A.M."/>
            <person name="Teixeira M.M."/>
            <person name="Singh N.K."/>
            <person name="Williams M.P."/>
            <person name="Parker C.W."/>
            <person name="Leo P."/>
            <person name="Stajich J.E."/>
            <person name="Torok T."/>
            <person name="Tighe S."/>
            <person name="Mason C.E."/>
            <person name="Venkateswaran K."/>
        </authorList>
    </citation>
    <scope>NUCLEOTIDE SEQUENCE [LARGE SCALE GENOMIC DNA]</scope>
    <source>
        <strain evidence="2 3">CCFEE 5817</strain>
    </source>
</reference>
<name>A0ABR0RMN6_9EURO</name>
<sequence length="1302" mass="141920">MLSSYFKAAKSRIPHTIPNLPRPDQSSKMEANPDINASTAAPVADMVHQTAADGEMDTPTAPNQPSNMTVETEGTSATLPSIMNTQGAAEGLFIAPVGPEIAEETVVSPQASFLLEAANQNAHQATPMETDTVDGEVMSDALVDNTGDEDIGDALLQHPEETSRASEDVGTALLESVNESSHTPSLAAETYTSDAEQPTADQSMVSSDDVVLSAVPSGADDAEGIIPVNGNSEHNNSLYRYRPSADIPEFRGRSKSASVQCGDHYTYMANWPPQDPPKCDLGLRTDVFPPKDAPIHVWIQAYALRWGVWSAEVKDDAKRAQLLDVVGEKMKAAWETAIIEGHYVRPRETIVDMTYTRADGDGQDSQDKRGRKRAQSPTRLPAGFAHEGKDPFAITNGELAHHQITMDMIKARVEARDYEDAELLLDDVLGNLPDGRERLVERDWSATYHPSVRGRNLLMYSLWVVQDARSNVFKLNNLMKHFAKEQQKKNTISRIEIYQEREAQHLALATELQRRQATEQDAADEDNMETDPVDLTSDTDSNEAGSGEDSLSQTRQVTEALILSLAREVITANNEQALLDCFTTRNLRGEDFAAGGSFTVDINDKFQAASATLGNIYSGIEHVLRFRRAMKGRQPSEMIKMGHDAHLIKDQIDKARGRLRQILKDDLQLTVVGTLETEDTPSGSDENEPVRDSEVYQDAQEFSNEVSNDQSQSTPGVNGPPGHNLYPQDAAANNTAGTLHGLGINTNASAQAQAPHANSMMPPATTGSSLATSTPPQPPPMTASASPTPAQSSAPLSGSSASSSQMQTDLKQSYIDELWVPFLKKPLADQGLPPISEPITIWPQIKDIMTQLGFSAEERNEQLRRFKSGYDTYVESKGIARPTNGPSQSPTPSVVAPSPALSHASLRSNAPPSYPTDAEILAAIPPQGIHGRHLMQVFDKRVSQHAPQFYQTVQRLALIHPQTHMVYQKQQVPSVSRQYNTLPPPSAQGPTPPSQNVSPTLQMPPPAQARSGIVKLRYPPQHSSPSLPPQDESQMKPEYKSTTVEGSRGFSFRHLPHATLDQRKHMDEEVEDYISKTCKATKKNPFGQYITFKDPNEPDGPVILHGFWDNQDGTRPAGSEWFFDGEDVPANWDMERGALLGGGDDAGEDAYSHNANEQARPKIKLNVGGQRQDHMVTGRQNAQGAQNLSYYANYGMAPGSQQMPATMQRGRGRGQNATAYQPSYGMGSIDPAQLSVGHVQSDLGAYGQGQGYAQSQGQATGAKKGTKRGGSGSRGGAKKKRRKNVQFEDQDDSGDYDPSRDF</sequence>
<feature type="compositionally biased region" description="Low complexity" evidence="1">
    <location>
        <begin position="1251"/>
        <end position="1263"/>
    </location>
</feature>
<feature type="region of interest" description="Disordered" evidence="1">
    <location>
        <begin position="969"/>
        <end position="1046"/>
    </location>
</feature>
<accession>A0ABR0RMN6</accession>
<organism evidence="2 3">
    <name type="scientific">Knufia obscura</name>
    <dbReference type="NCBI Taxonomy" id="1635080"/>
    <lineage>
        <taxon>Eukaryota</taxon>
        <taxon>Fungi</taxon>
        <taxon>Dikarya</taxon>
        <taxon>Ascomycota</taxon>
        <taxon>Pezizomycotina</taxon>
        <taxon>Eurotiomycetes</taxon>
        <taxon>Chaetothyriomycetidae</taxon>
        <taxon>Chaetothyriales</taxon>
        <taxon>Trichomeriaceae</taxon>
        <taxon>Knufia</taxon>
    </lineage>
</organism>
<feature type="compositionally biased region" description="Polar residues" evidence="1">
    <location>
        <begin position="701"/>
        <end position="716"/>
    </location>
</feature>
<evidence type="ECO:0000256" key="1">
    <source>
        <dbReference type="SAM" id="MobiDB-lite"/>
    </source>
</evidence>
<feature type="region of interest" description="Disordered" evidence="1">
    <location>
        <begin position="751"/>
        <end position="808"/>
    </location>
</feature>
<feature type="region of interest" description="Disordered" evidence="1">
    <location>
        <begin position="176"/>
        <end position="206"/>
    </location>
</feature>
<feature type="region of interest" description="Disordered" evidence="1">
    <location>
        <begin position="701"/>
        <end position="739"/>
    </location>
</feature>
<evidence type="ECO:0000313" key="3">
    <source>
        <dbReference type="Proteomes" id="UP001334248"/>
    </source>
</evidence>
<feature type="region of interest" description="Disordered" evidence="1">
    <location>
        <begin position="1201"/>
        <end position="1224"/>
    </location>
</feature>
<feature type="region of interest" description="Disordered" evidence="1">
    <location>
        <begin position="877"/>
        <end position="913"/>
    </location>
</feature>
<gene>
    <name evidence="2" type="ORF">PMZ80_006787</name>
</gene>
<keyword evidence="3" id="KW-1185">Reference proteome</keyword>
<feature type="compositionally biased region" description="Polar residues" evidence="1">
    <location>
        <begin position="536"/>
        <end position="553"/>
    </location>
</feature>
<feature type="compositionally biased region" description="Acidic residues" evidence="1">
    <location>
        <begin position="521"/>
        <end position="532"/>
    </location>
</feature>
<feature type="region of interest" description="Disordered" evidence="1">
    <location>
        <begin position="1247"/>
        <end position="1302"/>
    </location>
</feature>
<proteinExistence type="predicted"/>
<dbReference type="RefSeq" id="XP_064729598.1">
    <property type="nucleotide sequence ID" value="XM_064875198.1"/>
</dbReference>
<feature type="compositionally biased region" description="Low complexity" evidence="1">
    <location>
        <begin position="886"/>
        <end position="908"/>
    </location>
</feature>
<protein>
    <submittedName>
        <fullName evidence="2">Uncharacterized protein</fullName>
    </submittedName>
</protein>
<feature type="region of interest" description="Disordered" evidence="1">
    <location>
        <begin position="674"/>
        <end position="693"/>
    </location>
</feature>
<evidence type="ECO:0000313" key="2">
    <source>
        <dbReference type="EMBL" id="KAK5941508.1"/>
    </source>
</evidence>
<feature type="compositionally biased region" description="Polar residues" evidence="1">
    <location>
        <begin position="177"/>
        <end position="206"/>
    </location>
</feature>
<comment type="caution">
    <text evidence="2">The sequence shown here is derived from an EMBL/GenBank/DDBJ whole genome shotgun (WGS) entry which is preliminary data.</text>
</comment>
<feature type="compositionally biased region" description="Low complexity" evidence="1">
    <location>
        <begin position="782"/>
        <end position="807"/>
    </location>
</feature>
<dbReference type="GeneID" id="90000236"/>